<evidence type="ECO:0000313" key="2">
    <source>
        <dbReference type="EMBL" id="KAJ1187643.1"/>
    </source>
</evidence>
<gene>
    <name evidence="2" type="ORF">NDU88_004417</name>
</gene>
<keyword evidence="3" id="KW-1185">Reference proteome</keyword>
<dbReference type="AlphaFoldDB" id="A0AAV7UJ19"/>
<reference evidence="2" key="1">
    <citation type="journal article" date="2022" name="bioRxiv">
        <title>Sequencing and chromosome-scale assembly of the giantPleurodeles waltlgenome.</title>
        <authorList>
            <person name="Brown T."/>
            <person name="Elewa A."/>
            <person name="Iarovenko S."/>
            <person name="Subramanian E."/>
            <person name="Araus A.J."/>
            <person name="Petzold A."/>
            <person name="Susuki M."/>
            <person name="Suzuki K.-i.T."/>
            <person name="Hayashi T."/>
            <person name="Toyoda A."/>
            <person name="Oliveira C."/>
            <person name="Osipova E."/>
            <person name="Leigh N.D."/>
            <person name="Simon A."/>
            <person name="Yun M.H."/>
        </authorList>
    </citation>
    <scope>NUCLEOTIDE SEQUENCE</scope>
    <source>
        <strain evidence="2">20211129_DDA</strain>
        <tissue evidence="2">Liver</tissue>
    </source>
</reference>
<protein>
    <submittedName>
        <fullName evidence="2">Uncharacterized protein</fullName>
    </submittedName>
</protein>
<dbReference type="Proteomes" id="UP001066276">
    <property type="component" value="Chromosome 3_1"/>
</dbReference>
<feature type="region of interest" description="Disordered" evidence="1">
    <location>
        <begin position="1"/>
        <end position="61"/>
    </location>
</feature>
<proteinExistence type="predicted"/>
<organism evidence="2 3">
    <name type="scientific">Pleurodeles waltl</name>
    <name type="common">Iberian ribbed newt</name>
    <dbReference type="NCBI Taxonomy" id="8319"/>
    <lineage>
        <taxon>Eukaryota</taxon>
        <taxon>Metazoa</taxon>
        <taxon>Chordata</taxon>
        <taxon>Craniata</taxon>
        <taxon>Vertebrata</taxon>
        <taxon>Euteleostomi</taxon>
        <taxon>Amphibia</taxon>
        <taxon>Batrachia</taxon>
        <taxon>Caudata</taxon>
        <taxon>Salamandroidea</taxon>
        <taxon>Salamandridae</taxon>
        <taxon>Pleurodelinae</taxon>
        <taxon>Pleurodeles</taxon>
    </lineage>
</organism>
<sequence length="234" mass="24049">MASPIRSRVRRGGGGRDKPPGLSSVVLGGKGRGGVLLIPDSSPSPLPSPPPRAVSAPSTGLRPISGSAPVFCTSLALSWGQLGHRGGNAAAAALLSPPPGCPGSVPQSRSASQAGVATSPGQRPRTGARERLRSLGAFFLGRVGSPARGGPRPRLLKTFAAPPIRSGHAERSHRFNLSPAGQAQPQPPSCRSSRSGRREGTGSEILDRSPRPAPQGSEGREEVWNGVFHPARPH</sequence>
<feature type="region of interest" description="Disordered" evidence="1">
    <location>
        <begin position="90"/>
        <end position="234"/>
    </location>
</feature>
<evidence type="ECO:0000256" key="1">
    <source>
        <dbReference type="SAM" id="MobiDB-lite"/>
    </source>
</evidence>
<feature type="compositionally biased region" description="Polar residues" evidence="1">
    <location>
        <begin position="109"/>
        <end position="121"/>
    </location>
</feature>
<comment type="caution">
    <text evidence="2">The sequence shown here is derived from an EMBL/GenBank/DDBJ whole genome shotgun (WGS) entry which is preliminary data.</text>
</comment>
<feature type="compositionally biased region" description="Pro residues" evidence="1">
    <location>
        <begin position="42"/>
        <end position="52"/>
    </location>
</feature>
<feature type="compositionally biased region" description="Basic and acidic residues" evidence="1">
    <location>
        <begin position="196"/>
        <end position="210"/>
    </location>
</feature>
<dbReference type="EMBL" id="JANPWB010000005">
    <property type="protein sequence ID" value="KAJ1187643.1"/>
    <property type="molecule type" value="Genomic_DNA"/>
</dbReference>
<evidence type="ECO:0000313" key="3">
    <source>
        <dbReference type="Proteomes" id="UP001066276"/>
    </source>
</evidence>
<name>A0AAV7UJ19_PLEWA</name>
<accession>A0AAV7UJ19</accession>